<feature type="transmembrane region" description="Helical" evidence="1">
    <location>
        <begin position="38"/>
        <end position="55"/>
    </location>
</feature>
<protein>
    <submittedName>
        <fullName evidence="2">Uncharacterized protein</fullName>
    </submittedName>
</protein>
<evidence type="ECO:0000313" key="2">
    <source>
        <dbReference type="EMBL" id="QGA79960.1"/>
    </source>
</evidence>
<name>A0A5Q0UFJ7_9ARCH</name>
<proteinExistence type="predicted"/>
<dbReference type="AlphaFoldDB" id="A0A5Q0UFJ7"/>
<dbReference type="KEGG" id="ncon:LC1Nh_0052"/>
<dbReference type="GeneID" id="42364431"/>
<organism evidence="2 3">
    <name type="scientific">Candidatus Nanohalobium constans</name>
    <dbReference type="NCBI Taxonomy" id="2565781"/>
    <lineage>
        <taxon>Archaea</taxon>
        <taxon>Candidatus Nanohalarchaeota</taxon>
        <taxon>Candidatus Nanohalobia</taxon>
        <taxon>Candidatus Nanohalobiales</taxon>
        <taxon>Candidatus Nanohalobiaceae</taxon>
        <taxon>Candidatus Nanohalobium</taxon>
    </lineage>
</organism>
<keyword evidence="1" id="KW-1133">Transmembrane helix</keyword>
<sequence length="62" mass="6997">MKMNQKLGIMIYIEAAALLSVLALIAYLDGSQVQNYRLWEVFPALMASIITTYGLKEMSRLT</sequence>
<reference evidence="3" key="1">
    <citation type="submission" date="2019-05" db="EMBL/GenBank/DDBJ databases">
        <title>Candidatus Nanohalobium constans, a novel model system to study the DPANN nano-sized archaea: genomic and physiological characterization of a nanoarchaeon co-cultured with its chitinotrophic host.</title>
        <authorList>
            <person name="La Cono V."/>
            <person name="Arcadi E."/>
            <person name="Crisafi F."/>
            <person name="Denaro R."/>
            <person name="La Spada G."/>
            <person name="Messina E."/>
            <person name="Smedile F."/>
            <person name="Toshchakov S.V."/>
            <person name="Shevchenko M.A."/>
            <person name="Golyshin P.N."/>
            <person name="Golyshina O.V."/>
            <person name="Ferrer M."/>
            <person name="Rohde M."/>
            <person name="Mushegian A."/>
            <person name="Sorokin D.Y."/>
            <person name="Giuliano L."/>
            <person name="Yakimov M.M."/>
        </authorList>
    </citation>
    <scope>NUCLEOTIDE SEQUENCE [LARGE SCALE GENOMIC DNA]</scope>
    <source>
        <strain evidence="3">LC1Nh</strain>
    </source>
</reference>
<dbReference type="EMBL" id="CP040089">
    <property type="protein sequence ID" value="QGA79960.1"/>
    <property type="molecule type" value="Genomic_DNA"/>
</dbReference>
<dbReference type="Proteomes" id="UP000377803">
    <property type="component" value="Chromosome"/>
</dbReference>
<dbReference type="RefSeq" id="WP_153549697.1">
    <property type="nucleotide sequence ID" value="NZ_CP040089.1"/>
</dbReference>
<keyword evidence="1" id="KW-0812">Transmembrane</keyword>
<keyword evidence="1" id="KW-0472">Membrane</keyword>
<evidence type="ECO:0000313" key="3">
    <source>
        <dbReference type="Proteomes" id="UP000377803"/>
    </source>
</evidence>
<evidence type="ECO:0000256" key="1">
    <source>
        <dbReference type="SAM" id="Phobius"/>
    </source>
</evidence>
<keyword evidence="3" id="KW-1185">Reference proteome</keyword>
<accession>A0A5Q0UFJ7</accession>
<gene>
    <name evidence="2" type="ORF">LC1Nh_0052</name>
</gene>
<feature type="transmembrane region" description="Helical" evidence="1">
    <location>
        <begin position="7"/>
        <end position="26"/>
    </location>
</feature>